<dbReference type="SUPFAM" id="SSF52540">
    <property type="entry name" value="P-loop containing nucleoside triphosphate hydrolases"/>
    <property type="match status" value="1"/>
</dbReference>
<reference evidence="4 5" key="1">
    <citation type="submission" date="2024-02" db="EMBL/GenBank/DDBJ databases">
        <title>complete genome of Flavobacterium ginsenosidimutans Str. YTB16.</title>
        <authorList>
            <person name="Wang Q."/>
        </authorList>
    </citation>
    <scope>NUCLEOTIDE SEQUENCE [LARGE SCALE GENOMIC DNA]</scope>
    <source>
        <strain evidence="4 5">YTB16</strain>
    </source>
</reference>
<evidence type="ECO:0000313" key="5">
    <source>
        <dbReference type="Proteomes" id="UP001447857"/>
    </source>
</evidence>
<sequence length="197" mass="22799">MSKPILTVIAGCNGSGKSTFSKVLSPENFTPFDYDFYFLKFYSSLFDSDIRGEMAHRLAFTELENQVKTAIGNKSSFCYETNFNSTPLHWPDIFKNNGYDLQLIFLCLNSIQEAKKRVAIRVENGGHFVPEKEIERRYKDGYDNLNKFFDYFDYVDIYDSSAYEQQPSYVLSIESGKIQSINYVPDYLKNLIPNIIP</sequence>
<keyword evidence="1" id="KW-0547">Nucleotide-binding</keyword>
<dbReference type="RefSeq" id="WP_111286386.1">
    <property type="nucleotide sequence ID" value="NZ_CP147988.1"/>
</dbReference>
<feature type="domain" description="Zeta toxin" evidence="3">
    <location>
        <begin position="2"/>
        <end position="157"/>
    </location>
</feature>
<accession>A0ABZ2QHX1</accession>
<evidence type="ECO:0000256" key="2">
    <source>
        <dbReference type="ARBA" id="ARBA00022840"/>
    </source>
</evidence>
<dbReference type="PANTHER" id="PTHR39206:SF1">
    <property type="entry name" value="SLL8004 PROTEIN"/>
    <property type="match status" value="1"/>
</dbReference>
<proteinExistence type="predicted"/>
<dbReference type="Gene3D" id="3.40.50.300">
    <property type="entry name" value="P-loop containing nucleotide triphosphate hydrolases"/>
    <property type="match status" value="1"/>
</dbReference>
<keyword evidence="2" id="KW-0067">ATP-binding</keyword>
<gene>
    <name evidence="4" type="ORF">V6624_09195</name>
</gene>
<dbReference type="InterPro" id="IPR010488">
    <property type="entry name" value="Zeta_toxin_domain"/>
</dbReference>
<protein>
    <submittedName>
        <fullName evidence="4">Zeta toxin family protein</fullName>
    </submittedName>
</protein>
<organism evidence="4 5">
    <name type="scientific">Flavobacterium ginsenosidimutans</name>
    <dbReference type="NCBI Taxonomy" id="687844"/>
    <lineage>
        <taxon>Bacteria</taxon>
        <taxon>Pseudomonadati</taxon>
        <taxon>Bacteroidota</taxon>
        <taxon>Flavobacteriia</taxon>
        <taxon>Flavobacteriales</taxon>
        <taxon>Flavobacteriaceae</taxon>
        <taxon>Flavobacterium</taxon>
    </lineage>
</organism>
<evidence type="ECO:0000256" key="1">
    <source>
        <dbReference type="ARBA" id="ARBA00022741"/>
    </source>
</evidence>
<dbReference type="Proteomes" id="UP001447857">
    <property type="component" value="Chromosome"/>
</dbReference>
<evidence type="ECO:0000313" key="4">
    <source>
        <dbReference type="EMBL" id="WXK51803.1"/>
    </source>
</evidence>
<evidence type="ECO:0000259" key="3">
    <source>
        <dbReference type="Pfam" id="PF06414"/>
    </source>
</evidence>
<keyword evidence="5" id="KW-1185">Reference proteome</keyword>
<dbReference type="EMBL" id="CP147988">
    <property type="protein sequence ID" value="WXK51803.1"/>
    <property type="molecule type" value="Genomic_DNA"/>
</dbReference>
<dbReference type="Pfam" id="PF06414">
    <property type="entry name" value="Zeta_toxin"/>
    <property type="match status" value="1"/>
</dbReference>
<name>A0ABZ2QHX1_9FLAO</name>
<dbReference type="InterPro" id="IPR027417">
    <property type="entry name" value="P-loop_NTPase"/>
</dbReference>
<dbReference type="PANTHER" id="PTHR39206">
    <property type="entry name" value="SLL8004 PROTEIN"/>
    <property type="match status" value="1"/>
</dbReference>